<evidence type="ECO:0000256" key="5">
    <source>
        <dbReference type="ARBA" id="ARBA00022679"/>
    </source>
</evidence>
<dbReference type="PANTHER" id="PTHR42878">
    <property type="entry name" value="TWO-COMPONENT HISTIDINE KINASE"/>
    <property type="match status" value="1"/>
</dbReference>
<evidence type="ECO:0000313" key="17">
    <source>
        <dbReference type="Proteomes" id="UP001217838"/>
    </source>
</evidence>
<evidence type="ECO:0000256" key="11">
    <source>
        <dbReference type="ARBA" id="ARBA00023012"/>
    </source>
</evidence>
<sequence>MLLAAAGTAVALGRALRASTRGGGSAGEHDALAGEIRRWRSLVAAADQAIVTVTRSGIVTTWNPAAERMYGWRAHEIAGRSLLEVVAEARRAEVAAKLEPRRAGDEAASFETVGLHRDGTRVDVEMAIVPLRDARGQCVAVGVLARDIRETKGLQQAVHRLERDYDDLVEHADDGVFLADHDGRLLSVNRAGRRLLGVSRGELLGETLAAVMPGDEARRLASVRAGLVAGEPHVGEWLLRKRDGSWMTAEVRMVLLGDGRVQSFVRDMSQQTARHAELVHAHATERKVRVQLQTLSEATSAITDAVARIPHTDVDAVLMVIVLQAQTLTNARYAALGLGTDPARPFERWVYAGMTAEQAAAIGRGPRPVGLLGAVAHQARTIRLRDMNDSKERIGFPPGHPPMHSFLGVPILYEGRSRGNLYLADKLDGAEFTADDQQAIEVLAARAGTALETARLYHEETLATTWLRSAIDGIPEAVILADANGQVSLNAAARELVQLEDDEEVNLDALSRLTLYEATGEPLPSAALPLMRALHEGVTTIGMECMGRNKKLQQIALLASASPLRDADGEPVGAVCVLRDISSLKEIERLREQWTAIIAHELRQPVHMITACARTIERARRTELDPLAAKSVGRILGAAARLERMIKDLLDVARIEARQLALHREPVDLGALISEVVGRFAHTTDRLFHLNLPGQLPRVHGDPGRIEQILENLLTNALKYGDPGTPITVDVQQREREVLVSTTNQGHRLAPAEVDCLFKRFYRSRMVESIEGLGLGLYIAHGLVEAHGGQIWAESCEASTSFRFTLPIEQAAPK</sequence>
<dbReference type="InterPro" id="IPR003018">
    <property type="entry name" value="GAF"/>
</dbReference>
<dbReference type="SMART" id="SM00091">
    <property type="entry name" value="PAS"/>
    <property type="match status" value="3"/>
</dbReference>
<dbReference type="InterPro" id="IPR013656">
    <property type="entry name" value="PAS_4"/>
</dbReference>
<evidence type="ECO:0000256" key="10">
    <source>
        <dbReference type="ARBA" id="ARBA00022989"/>
    </source>
</evidence>
<dbReference type="SMART" id="SM00388">
    <property type="entry name" value="HisKA"/>
    <property type="match status" value="1"/>
</dbReference>
<keyword evidence="7" id="KW-0547">Nucleotide-binding</keyword>
<evidence type="ECO:0000256" key="2">
    <source>
        <dbReference type="ARBA" id="ARBA00004141"/>
    </source>
</evidence>
<keyword evidence="8" id="KW-0418">Kinase</keyword>
<gene>
    <name evidence="16" type="ORF">POL58_18740</name>
</gene>
<keyword evidence="6" id="KW-0812">Transmembrane</keyword>
<evidence type="ECO:0000256" key="6">
    <source>
        <dbReference type="ARBA" id="ARBA00022692"/>
    </source>
</evidence>
<dbReference type="InterPro" id="IPR029016">
    <property type="entry name" value="GAF-like_dom_sf"/>
</dbReference>
<dbReference type="InterPro" id="IPR003594">
    <property type="entry name" value="HATPase_dom"/>
</dbReference>
<dbReference type="PROSITE" id="PS50112">
    <property type="entry name" value="PAS"/>
    <property type="match status" value="2"/>
</dbReference>
<dbReference type="InterPro" id="IPR004358">
    <property type="entry name" value="Sig_transdc_His_kin-like_C"/>
</dbReference>
<dbReference type="PANTHER" id="PTHR42878:SF7">
    <property type="entry name" value="SENSOR HISTIDINE KINASE GLRK"/>
    <property type="match status" value="1"/>
</dbReference>
<dbReference type="Gene3D" id="1.10.287.130">
    <property type="match status" value="1"/>
</dbReference>
<dbReference type="InterPro" id="IPR036097">
    <property type="entry name" value="HisK_dim/P_sf"/>
</dbReference>
<proteinExistence type="predicted"/>
<name>A0ABT5B7T3_9BACT</name>
<feature type="domain" description="PAS" evidence="14">
    <location>
        <begin position="161"/>
        <end position="230"/>
    </location>
</feature>
<feature type="domain" description="Histidine kinase" evidence="13">
    <location>
        <begin position="597"/>
        <end position="810"/>
    </location>
</feature>
<evidence type="ECO:0000256" key="8">
    <source>
        <dbReference type="ARBA" id="ARBA00022777"/>
    </source>
</evidence>
<dbReference type="CDD" id="cd00075">
    <property type="entry name" value="HATPase"/>
    <property type="match status" value="1"/>
</dbReference>
<feature type="domain" description="PAS" evidence="14">
    <location>
        <begin position="35"/>
        <end position="99"/>
    </location>
</feature>
<dbReference type="SUPFAM" id="SSF55874">
    <property type="entry name" value="ATPase domain of HSP90 chaperone/DNA topoisomerase II/histidine kinase"/>
    <property type="match status" value="1"/>
</dbReference>
<dbReference type="EMBL" id="JAQNDN010000010">
    <property type="protein sequence ID" value="MDC0669798.1"/>
    <property type="molecule type" value="Genomic_DNA"/>
</dbReference>
<feature type="domain" description="PAC" evidence="15">
    <location>
        <begin position="108"/>
        <end position="160"/>
    </location>
</feature>
<evidence type="ECO:0000259" key="14">
    <source>
        <dbReference type="PROSITE" id="PS50112"/>
    </source>
</evidence>
<dbReference type="SUPFAM" id="SSF55781">
    <property type="entry name" value="GAF domain-like"/>
    <property type="match status" value="1"/>
</dbReference>
<organism evidence="16 17">
    <name type="scientific">Nannocystis radixulma</name>
    <dbReference type="NCBI Taxonomy" id="2995305"/>
    <lineage>
        <taxon>Bacteria</taxon>
        <taxon>Pseudomonadati</taxon>
        <taxon>Myxococcota</taxon>
        <taxon>Polyangia</taxon>
        <taxon>Nannocystales</taxon>
        <taxon>Nannocystaceae</taxon>
        <taxon>Nannocystis</taxon>
    </lineage>
</organism>
<dbReference type="NCBIfam" id="TIGR00229">
    <property type="entry name" value="sensory_box"/>
    <property type="match status" value="2"/>
</dbReference>
<dbReference type="InterPro" id="IPR001610">
    <property type="entry name" value="PAC"/>
</dbReference>
<evidence type="ECO:0000259" key="13">
    <source>
        <dbReference type="PROSITE" id="PS50109"/>
    </source>
</evidence>
<dbReference type="Pfam" id="PF08448">
    <property type="entry name" value="PAS_4"/>
    <property type="match status" value="1"/>
</dbReference>
<keyword evidence="9" id="KW-0067">ATP-binding</keyword>
<dbReference type="Pfam" id="PF13185">
    <property type="entry name" value="GAF_2"/>
    <property type="match status" value="1"/>
</dbReference>
<dbReference type="InterPro" id="IPR035965">
    <property type="entry name" value="PAS-like_dom_sf"/>
</dbReference>
<dbReference type="SMART" id="SM00086">
    <property type="entry name" value="PAC"/>
    <property type="match status" value="3"/>
</dbReference>
<dbReference type="SUPFAM" id="SSF55785">
    <property type="entry name" value="PYP-like sensor domain (PAS domain)"/>
    <property type="match status" value="3"/>
</dbReference>
<dbReference type="InterPro" id="IPR000700">
    <property type="entry name" value="PAS-assoc_C"/>
</dbReference>
<evidence type="ECO:0000256" key="12">
    <source>
        <dbReference type="ARBA" id="ARBA00023136"/>
    </source>
</evidence>
<dbReference type="InterPro" id="IPR000014">
    <property type="entry name" value="PAS"/>
</dbReference>
<dbReference type="Pfam" id="PF02518">
    <property type="entry name" value="HATPase_c"/>
    <property type="match status" value="1"/>
</dbReference>
<dbReference type="Gene3D" id="3.30.450.20">
    <property type="entry name" value="PAS domain"/>
    <property type="match status" value="3"/>
</dbReference>
<dbReference type="Gene3D" id="3.30.565.10">
    <property type="entry name" value="Histidine kinase-like ATPase, C-terminal domain"/>
    <property type="match status" value="1"/>
</dbReference>
<evidence type="ECO:0000256" key="3">
    <source>
        <dbReference type="ARBA" id="ARBA00012438"/>
    </source>
</evidence>
<accession>A0ABT5B7T3</accession>
<dbReference type="Gene3D" id="3.30.450.40">
    <property type="match status" value="1"/>
</dbReference>
<evidence type="ECO:0000259" key="15">
    <source>
        <dbReference type="PROSITE" id="PS50113"/>
    </source>
</evidence>
<dbReference type="RefSeq" id="WP_271999601.1">
    <property type="nucleotide sequence ID" value="NZ_JAQNDN010000010.1"/>
</dbReference>
<dbReference type="CDD" id="cd00082">
    <property type="entry name" value="HisKA"/>
    <property type="match status" value="1"/>
</dbReference>
<reference evidence="16 17" key="1">
    <citation type="submission" date="2022-11" db="EMBL/GenBank/DDBJ databases">
        <title>Minimal conservation of predation-associated metabolite biosynthetic gene clusters underscores biosynthetic potential of Myxococcota including descriptions for ten novel species: Archangium lansinium sp. nov., Myxococcus landrumus sp. nov., Nannocystis bai.</title>
        <authorList>
            <person name="Ahearne A."/>
            <person name="Stevens C."/>
            <person name="Dowd S."/>
        </authorList>
    </citation>
    <scope>NUCLEOTIDE SEQUENCE [LARGE SCALE GENOMIC DNA]</scope>
    <source>
        <strain evidence="16 17">NCELM</strain>
    </source>
</reference>
<keyword evidence="11" id="KW-0902">Two-component regulatory system</keyword>
<dbReference type="PROSITE" id="PS50109">
    <property type="entry name" value="HIS_KIN"/>
    <property type="match status" value="1"/>
</dbReference>
<evidence type="ECO:0000256" key="4">
    <source>
        <dbReference type="ARBA" id="ARBA00022553"/>
    </source>
</evidence>
<dbReference type="InterPro" id="IPR050351">
    <property type="entry name" value="BphY/WalK/GraS-like"/>
</dbReference>
<dbReference type="Pfam" id="PF00512">
    <property type="entry name" value="HisKA"/>
    <property type="match status" value="1"/>
</dbReference>
<dbReference type="InterPro" id="IPR005467">
    <property type="entry name" value="His_kinase_dom"/>
</dbReference>
<feature type="domain" description="PAC" evidence="15">
    <location>
        <begin position="541"/>
        <end position="593"/>
    </location>
</feature>
<dbReference type="SUPFAM" id="SSF47384">
    <property type="entry name" value="Homodimeric domain of signal transducing histidine kinase"/>
    <property type="match status" value="1"/>
</dbReference>
<dbReference type="SMART" id="SM00387">
    <property type="entry name" value="HATPase_c"/>
    <property type="match status" value="1"/>
</dbReference>
<comment type="caution">
    <text evidence="16">The sequence shown here is derived from an EMBL/GenBank/DDBJ whole genome shotgun (WGS) entry which is preliminary data.</text>
</comment>
<dbReference type="InterPro" id="IPR013767">
    <property type="entry name" value="PAS_fold"/>
</dbReference>
<keyword evidence="5" id="KW-0808">Transferase</keyword>
<dbReference type="PROSITE" id="PS50113">
    <property type="entry name" value="PAC"/>
    <property type="match status" value="2"/>
</dbReference>
<evidence type="ECO:0000256" key="9">
    <source>
        <dbReference type="ARBA" id="ARBA00022840"/>
    </source>
</evidence>
<dbReference type="InterPro" id="IPR003661">
    <property type="entry name" value="HisK_dim/P_dom"/>
</dbReference>
<protein>
    <recommendedName>
        <fullName evidence="3">histidine kinase</fullName>
        <ecNumber evidence="3">2.7.13.3</ecNumber>
    </recommendedName>
</protein>
<dbReference type="Proteomes" id="UP001217838">
    <property type="component" value="Unassembled WGS sequence"/>
</dbReference>
<evidence type="ECO:0000313" key="16">
    <source>
        <dbReference type="EMBL" id="MDC0669798.1"/>
    </source>
</evidence>
<keyword evidence="10" id="KW-1133">Transmembrane helix</keyword>
<comment type="catalytic activity">
    <reaction evidence="1">
        <text>ATP + protein L-histidine = ADP + protein N-phospho-L-histidine.</text>
        <dbReference type="EC" id="2.7.13.3"/>
    </reaction>
</comment>
<dbReference type="SMART" id="SM00065">
    <property type="entry name" value="GAF"/>
    <property type="match status" value="1"/>
</dbReference>
<dbReference type="PRINTS" id="PR00344">
    <property type="entry name" value="BCTRLSENSOR"/>
</dbReference>
<evidence type="ECO:0000256" key="1">
    <source>
        <dbReference type="ARBA" id="ARBA00000085"/>
    </source>
</evidence>
<dbReference type="EC" id="2.7.13.3" evidence="3"/>
<keyword evidence="4" id="KW-0597">Phosphoprotein</keyword>
<keyword evidence="17" id="KW-1185">Reference proteome</keyword>
<dbReference type="InterPro" id="IPR036890">
    <property type="entry name" value="HATPase_C_sf"/>
</dbReference>
<evidence type="ECO:0000256" key="7">
    <source>
        <dbReference type="ARBA" id="ARBA00022741"/>
    </source>
</evidence>
<dbReference type="CDD" id="cd00130">
    <property type="entry name" value="PAS"/>
    <property type="match status" value="2"/>
</dbReference>
<comment type="subcellular location">
    <subcellularLocation>
        <location evidence="2">Membrane</location>
        <topology evidence="2">Multi-pass membrane protein</topology>
    </subcellularLocation>
</comment>
<dbReference type="Pfam" id="PF00989">
    <property type="entry name" value="PAS"/>
    <property type="match status" value="2"/>
</dbReference>
<keyword evidence="12" id="KW-0472">Membrane</keyword>